<dbReference type="Pfam" id="PF00583">
    <property type="entry name" value="Acetyltransf_1"/>
    <property type="match status" value="1"/>
</dbReference>
<dbReference type="AlphaFoldDB" id="X1EU92"/>
<comment type="caution">
    <text evidence="2">The sequence shown here is derived from an EMBL/GenBank/DDBJ whole genome shotgun (WGS) entry which is preliminary data.</text>
</comment>
<dbReference type="InterPro" id="IPR016181">
    <property type="entry name" value="Acyl_CoA_acyltransferase"/>
</dbReference>
<dbReference type="GO" id="GO:0016747">
    <property type="term" value="F:acyltransferase activity, transferring groups other than amino-acyl groups"/>
    <property type="evidence" value="ECO:0007669"/>
    <property type="project" value="InterPro"/>
</dbReference>
<feature type="non-terminal residue" evidence="2">
    <location>
        <position position="1"/>
    </location>
</feature>
<proteinExistence type="predicted"/>
<dbReference type="Gene3D" id="3.40.630.30">
    <property type="match status" value="1"/>
</dbReference>
<protein>
    <recommendedName>
        <fullName evidence="1">N-acetyltransferase domain-containing protein</fullName>
    </recommendedName>
</protein>
<dbReference type="SUPFAM" id="SSF55729">
    <property type="entry name" value="Acyl-CoA N-acyltransferases (Nat)"/>
    <property type="match status" value="1"/>
</dbReference>
<feature type="domain" description="N-acetyltransferase" evidence="1">
    <location>
        <begin position="19"/>
        <end position="80"/>
    </location>
</feature>
<reference evidence="2" key="1">
    <citation type="journal article" date="2014" name="Front. Microbiol.">
        <title>High frequency of phylogenetically diverse reductive dehalogenase-homologous genes in deep subseafloor sedimentary metagenomes.</title>
        <authorList>
            <person name="Kawai M."/>
            <person name="Futagami T."/>
            <person name="Toyoda A."/>
            <person name="Takaki Y."/>
            <person name="Nishi S."/>
            <person name="Hori S."/>
            <person name="Arai W."/>
            <person name="Tsubouchi T."/>
            <person name="Morono Y."/>
            <person name="Uchiyama I."/>
            <person name="Ito T."/>
            <person name="Fujiyama A."/>
            <person name="Inagaki F."/>
            <person name="Takami H."/>
        </authorList>
    </citation>
    <scope>NUCLEOTIDE SEQUENCE</scope>
    <source>
        <strain evidence="2">Expedition CK06-06</strain>
    </source>
</reference>
<accession>X1EU92</accession>
<feature type="non-terminal residue" evidence="2">
    <location>
        <position position="85"/>
    </location>
</feature>
<evidence type="ECO:0000313" key="2">
    <source>
        <dbReference type="EMBL" id="GAH20739.1"/>
    </source>
</evidence>
<organism evidence="2">
    <name type="scientific">marine sediment metagenome</name>
    <dbReference type="NCBI Taxonomy" id="412755"/>
    <lineage>
        <taxon>unclassified sequences</taxon>
        <taxon>metagenomes</taxon>
        <taxon>ecological metagenomes</taxon>
    </lineage>
</organism>
<name>X1EU92_9ZZZZ</name>
<evidence type="ECO:0000259" key="1">
    <source>
        <dbReference type="Pfam" id="PF00583"/>
    </source>
</evidence>
<dbReference type="EMBL" id="BART01040795">
    <property type="protein sequence ID" value="GAH20739.1"/>
    <property type="molecule type" value="Genomic_DNA"/>
</dbReference>
<sequence length="85" mass="9649">FPHKFVQPLTTIDYQTDMILVGESLQEGEQKIVASAAFFKTNKSSTVELAIVVKKDFRRTGIATFLLNYLVIIARELNYKFFTGS</sequence>
<gene>
    <name evidence="2" type="ORF">S01H4_66141</name>
</gene>
<dbReference type="InterPro" id="IPR000182">
    <property type="entry name" value="GNAT_dom"/>
</dbReference>
<dbReference type="CDD" id="cd04301">
    <property type="entry name" value="NAT_SF"/>
    <property type="match status" value="1"/>
</dbReference>